<dbReference type="AlphaFoldDB" id="A0A2R6BZ21"/>
<dbReference type="Pfam" id="PF01266">
    <property type="entry name" value="DAO"/>
    <property type="match status" value="1"/>
</dbReference>
<dbReference type="SUPFAM" id="SSF51905">
    <property type="entry name" value="FAD/NAD(P)-binding domain"/>
    <property type="match status" value="1"/>
</dbReference>
<evidence type="ECO:0000313" key="4">
    <source>
        <dbReference type="Proteomes" id="UP000241886"/>
    </source>
</evidence>
<dbReference type="PANTHER" id="PTHR13847">
    <property type="entry name" value="SARCOSINE DEHYDROGENASE-RELATED"/>
    <property type="match status" value="1"/>
</dbReference>
<evidence type="ECO:0000313" key="3">
    <source>
        <dbReference type="EMBL" id="PSO03918.1"/>
    </source>
</evidence>
<dbReference type="EMBL" id="NEXO01000084">
    <property type="protein sequence ID" value="PSO03918.1"/>
    <property type="molecule type" value="Genomic_DNA"/>
</dbReference>
<feature type="domain" description="FAD dependent oxidoreductase" evidence="2">
    <location>
        <begin position="9"/>
        <end position="352"/>
    </location>
</feature>
<evidence type="ECO:0000259" key="2">
    <source>
        <dbReference type="Pfam" id="PF01266"/>
    </source>
</evidence>
<dbReference type="GO" id="GO:0016491">
    <property type="term" value="F:oxidoreductase activity"/>
    <property type="evidence" value="ECO:0007669"/>
    <property type="project" value="UniProtKB-KW"/>
</dbReference>
<dbReference type="Proteomes" id="UP000241886">
    <property type="component" value="Unassembled WGS sequence"/>
</dbReference>
<protein>
    <recommendedName>
        <fullName evidence="2">FAD dependent oxidoreductase domain-containing protein</fullName>
    </recommendedName>
</protein>
<sequence length="382" mass="42264">MIFTSFHTLVIGAGIVGCSIAHSLAERGIKDIAILERERVGSGSTSASLGGFRHQFMEPIFVEMTKEGVKFLEKLPEIAQINPFIKKDGYVLLASTQQTKQALKQMLVMLKGLEVKAEWLESETLSQMFPFYRFDEVLGGTFCAEDEHALTSSLLQAYLKRSKEFGVKLFEHTEVTALLTQNGRVKGVLTNRGEFQAKNVVIACGAYSGELGKRFGIEIPVYPVPRKVIVVKGAESIPRNIPLIVDLDLKLALGIEGNGVLIALNESPSEATFECKFDFGYDEKTIHLALLRIPALFDAKVLYSVCGLYEMTPDTYPIISSIPPYEGLFCCAGFCGHGFMHSRAAGELMAELITGSRPHLDIKKFCIERFTHPSETRKDIVI</sequence>
<evidence type="ECO:0000256" key="1">
    <source>
        <dbReference type="ARBA" id="ARBA00023002"/>
    </source>
</evidence>
<reference evidence="3 4" key="1">
    <citation type="submission" date="2017-04" db="EMBL/GenBank/DDBJ databases">
        <title>Novel microbial lineages endemic to geothermal iron-oxide mats fill important gaps in the evolutionary history of Archaea.</title>
        <authorList>
            <person name="Jay Z.J."/>
            <person name="Beam J.P."/>
            <person name="Dlakic M."/>
            <person name="Rusch D.B."/>
            <person name="Kozubal M.A."/>
            <person name="Inskeep W.P."/>
        </authorList>
    </citation>
    <scope>NUCLEOTIDE SEQUENCE [LARGE SCALE GENOMIC DNA]</scope>
    <source>
        <strain evidence="3">ECH_B_SAG-G16</strain>
    </source>
</reference>
<dbReference type="GO" id="GO:0005737">
    <property type="term" value="C:cytoplasm"/>
    <property type="evidence" value="ECO:0007669"/>
    <property type="project" value="TreeGrafter"/>
</dbReference>
<proteinExistence type="predicted"/>
<gene>
    <name evidence="3" type="ORF">B9Q13_06055</name>
</gene>
<dbReference type="InterPro" id="IPR006076">
    <property type="entry name" value="FAD-dep_OxRdtase"/>
</dbReference>
<keyword evidence="1" id="KW-0560">Oxidoreductase</keyword>
<organism evidence="3 4">
    <name type="scientific">Candidatus Marsarchaeota G2 archaeon ECH_B_SAG-G16</name>
    <dbReference type="NCBI Taxonomy" id="1978167"/>
    <lineage>
        <taxon>Archaea</taxon>
        <taxon>Candidatus Marsarchaeota</taxon>
        <taxon>Candidatus Marsarchaeota group 2</taxon>
    </lineage>
</organism>
<dbReference type="PANTHER" id="PTHR13847:SF287">
    <property type="entry name" value="FAD-DEPENDENT OXIDOREDUCTASE DOMAIN-CONTAINING PROTEIN 1"/>
    <property type="match status" value="1"/>
</dbReference>
<dbReference type="Gene3D" id="3.50.50.60">
    <property type="entry name" value="FAD/NAD(P)-binding domain"/>
    <property type="match status" value="1"/>
</dbReference>
<name>A0A2R6BZ21_9ARCH</name>
<dbReference type="InterPro" id="IPR036188">
    <property type="entry name" value="FAD/NAD-bd_sf"/>
</dbReference>
<dbReference type="Gene3D" id="3.30.9.10">
    <property type="entry name" value="D-Amino Acid Oxidase, subunit A, domain 2"/>
    <property type="match status" value="1"/>
</dbReference>
<comment type="caution">
    <text evidence="3">The sequence shown here is derived from an EMBL/GenBank/DDBJ whole genome shotgun (WGS) entry which is preliminary data.</text>
</comment>
<accession>A0A2R6BZ21</accession>